<evidence type="ECO:0000313" key="3">
    <source>
        <dbReference type="Proteomes" id="UP001295684"/>
    </source>
</evidence>
<dbReference type="EMBL" id="CAMPGE010001395">
    <property type="protein sequence ID" value="CAI2360177.1"/>
    <property type="molecule type" value="Genomic_DNA"/>
</dbReference>
<protein>
    <submittedName>
        <fullName evidence="2">Uncharacterized protein</fullName>
    </submittedName>
</protein>
<accession>A0AAD1U0X9</accession>
<evidence type="ECO:0000313" key="2">
    <source>
        <dbReference type="EMBL" id="CAI2360177.1"/>
    </source>
</evidence>
<organism evidence="2 3">
    <name type="scientific">Euplotes crassus</name>
    <dbReference type="NCBI Taxonomy" id="5936"/>
    <lineage>
        <taxon>Eukaryota</taxon>
        <taxon>Sar</taxon>
        <taxon>Alveolata</taxon>
        <taxon>Ciliophora</taxon>
        <taxon>Intramacronucleata</taxon>
        <taxon>Spirotrichea</taxon>
        <taxon>Hypotrichia</taxon>
        <taxon>Euplotida</taxon>
        <taxon>Euplotidae</taxon>
        <taxon>Moneuplotes</taxon>
    </lineage>
</organism>
<reference evidence="2" key="1">
    <citation type="submission" date="2023-07" db="EMBL/GenBank/DDBJ databases">
        <authorList>
            <consortium name="AG Swart"/>
            <person name="Singh M."/>
            <person name="Singh A."/>
            <person name="Seah K."/>
            <person name="Emmerich C."/>
        </authorList>
    </citation>
    <scope>NUCLEOTIDE SEQUENCE</scope>
    <source>
        <strain evidence="2">DP1</strain>
    </source>
</reference>
<keyword evidence="3" id="KW-1185">Reference proteome</keyword>
<evidence type="ECO:0000256" key="1">
    <source>
        <dbReference type="SAM" id="MobiDB-lite"/>
    </source>
</evidence>
<dbReference type="Proteomes" id="UP001295684">
    <property type="component" value="Unassembled WGS sequence"/>
</dbReference>
<proteinExistence type="predicted"/>
<feature type="region of interest" description="Disordered" evidence="1">
    <location>
        <begin position="50"/>
        <end position="75"/>
    </location>
</feature>
<comment type="caution">
    <text evidence="2">The sequence shown here is derived from an EMBL/GenBank/DDBJ whole genome shotgun (WGS) entry which is preliminary data.</text>
</comment>
<sequence>MHTNQKSQFITYFEDSLPSLESSSSGLGSESSKSSYKKAKNFCLPSFSPSAPTVPKNCSKKAPGRPSPFTKAQSENCKTPSHLKLTINTKSAKNSCKSQLCAEEYLYILPQKSIHSLENKLNDFLTCEGVKQIHLQAAFEQVRGF</sequence>
<dbReference type="AlphaFoldDB" id="A0AAD1U0X9"/>
<name>A0AAD1U0X9_EUPCR</name>
<gene>
    <name evidence="2" type="ORF">ECRASSUSDP1_LOCUS1475</name>
</gene>